<sequence>MDKYGNFIYDKSFSDLGVFHKNYAIAKDKNGWCHIDRQGNELYKTRYTMVEPFYNGYAVVDTLNNRKQIINEIGTVILEI</sequence>
<dbReference type="EMBL" id="JBHTKM010000001">
    <property type="protein sequence ID" value="MFD1014425.1"/>
    <property type="molecule type" value="Genomic_DNA"/>
</dbReference>
<gene>
    <name evidence="1" type="ORF">ACFQ13_00715</name>
</gene>
<proteinExistence type="predicted"/>
<evidence type="ECO:0000313" key="1">
    <source>
        <dbReference type="EMBL" id="MFD1014425.1"/>
    </source>
</evidence>
<comment type="caution">
    <text evidence="1">The sequence shown here is derived from an EMBL/GenBank/DDBJ whole genome shotgun (WGS) entry which is preliminary data.</text>
</comment>
<reference evidence="2" key="1">
    <citation type="journal article" date="2019" name="Int. J. Syst. Evol. Microbiol.">
        <title>The Global Catalogue of Microorganisms (GCM) 10K type strain sequencing project: providing services to taxonomists for standard genome sequencing and annotation.</title>
        <authorList>
            <consortium name="The Broad Institute Genomics Platform"/>
            <consortium name="The Broad Institute Genome Sequencing Center for Infectious Disease"/>
            <person name="Wu L."/>
            <person name="Ma J."/>
        </authorList>
    </citation>
    <scope>NUCLEOTIDE SEQUENCE [LARGE SCALE GENOMIC DNA]</scope>
    <source>
        <strain evidence="2">CCUG 56098</strain>
    </source>
</reference>
<dbReference type="RefSeq" id="WP_386113398.1">
    <property type="nucleotide sequence ID" value="NZ_JBHTKM010000001.1"/>
</dbReference>
<organism evidence="1 2">
    <name type="scientific">Winogradskyella rapida</name>
    <dbReference type="NCBI Taxonomy" id="549701"/>
    <lineage>
        <taxon>Bacteria</taxon>
        <taxon>Pseudomonadati</taxon>
        <taxon>Bacteroidota</taxon>
        <taxon>Flavobacteriia</taxon>
        <taxon>Flavobacteriales</taxon>
        <taxon>Flavobacteriaceae</taxon>
        <taxon>Winogradskyella</taxon>
    </lineage>
</organism>
<dbReference type="Proteomes" id="UP001597086">
    <property type="component" value="Unassembled WGS sequence"/>
</dbReference>
<protein>
    <submittedName>
        <fullName evidence="1">WG repeat-containing protein</fullName>
    </submittedName>
</protein>
<dbReference type="InterPro" id="IPR032774">
    <property type="entry name" value="WG_beta_rep"/>
</dbReference>
<accession>A0ABW3KND4</accession>
<evidence type="ECO:0000313" key="2">
    <source>
        <dbReference type="Proteomes" id="UP001597086"/>
    </source>
</evidence>
<dbReference type="Pfam" id="PF14903">
    <property type="entry name" value="WG_beta_rep"/>
    <property type="match status" value="2"/>
</dbReference>
<keyword evidence="2" id="KW-1185">Reference proteome</keyword>
<name>A0ABW3KND4_9FLAO</name>